<sequence>MKKFTLTNERQRIDGVTLYRIKALHAFDNVKAGDCGGWIEHEDNLAQEGICWIYDEARVYGKARVSIKAKIANNAVVYGRARVFGAAKITDNAQVFGRAHVYDDAVISGQAKVFHKAQASNTARVYGQASVFNDAWIYGSAWARDQTQIQGEARVYGRARVMGRASVSGQSHIFSTAQLCGDVILEGKTRIGDQARVASNADYLTVWLIGQRQHAVTAFKRQDGTIGVHGDGFNVTLDQFLDTIPSQYADRPESRDYQYIVALIKLAWPAD</sequence>
<dbReference type="RefSeq" id="WP_006707497.1">
    <property type="nucleotide sequence ID" value="NZ_AGCA01000437.1"/>
</dbReference>
<dbReference type="OrthoDB" id="9806595at2"/>
<evidence type="ECO:0000313" key="1">
    <source>
        <dbReference type="EMBL" id="EGY28216.1"/>
    </source>
</evidence>
<gene>
    <name evidence="1" type="ORF">Rin_00018580</name>
</gene>
<reference evidence="1 2" key="1">
    <citation type="journal article" date="2012" name="Genome Res.">
        <title>Genomic basis of endosymbiont-conferred protection against an insect parasitoid.</title>
        <authorList>
            <person name="Hansen A.K."/>
            <person name="Vorburger C."/>
            <person name="Moran N.A."/>
        </authorList>
    </citation>
    <scope>NUCLEOTIDE SEQUENCE [LARGE SCALE GENOMIC DNA]</scope>
    <source>
        <strain evidence="2">R5.15</strain>
    </source>
</reference>
<organism evidence="1 2">
    <name type="scientific">Candidatus Regiella insecticola 5.15</name>
    <dbReference type="NCBI Taxonomy" id="1005043"/>
    <lineage>
        <taxon>Bacteria</taxon>
        <taxon>Pseudomonadati</taxon>
        <taxon>Pseudomonadota</taxon>
        <taxon>Gammaproteobacteria</taxon>
        <taxon>Enterobacterales</taxon>
        <taxon>Enterobacteriaceae</taxon>
        <taxon>aphid secondary symbionts</taxon>
        <taxon>Candidatus Regiella</taxon>
    </lineage>
</organism>
<comment type="caution">
    <text evidence="1">The sequence shown here is derived from an EMBL/GenBank/DDBJ whole genome shotgun (WGS) entry which is preliminary data.</text>
</comment>
<dbReference type="EMBL" id="AGCA01000437">
    <property type="protein sequence ID" value="EGY28216.1"/>
    <property type="molecule type" value="Genomic_DNA"/>
</dbReference>
<proteinExistence type="predicted"/>
<keyword evidence="2" id="KW-1185">Reference proteome</keyword>
<protein>
    <submittedName>
        <fullName evidence="1">Uncharacterized protein</fullName>
    </submittedName>
</protein>
<dbReference type="InterPro" id="IPR011004">
    <property type="entry name" value="Trimer_LpxA-like_sf"/>
</dbReference>
<evidence type="ECO:0000313" key="2">
    <source>
        <dbReference type="Proteomes" id="UP000004116"/>
    </source>
</evidence>
<dbReference type="AlphaFoldDB" id="G2H1B6"/>
<dbReference type="Gene3D" id="2.160.10.10">
    <property type="entry name" value="Hexapeptide repeat proteins"/>
    <property type="match status" value="1"/>
</dbReference>
<name>G2H1B6_9ENTR</name>
<dbReference type="Proteomes" id="UP000004116">
    <property type="component" value="Unassembled WGS sequence"/>
</dbReference>
<dbReference type="SUPFAM" id="SSF51161">
    <property type="entry name" value="Trimeric LpxA-like enzymes"/>
    <property type="match status" value="1"/>
</dbReference>
<accession>G2H1B6</accession>